<dbReference type="OrthoDB" id="5289082at2"/>
<organism evidence="11 12">
    <name type="scientific">Pelomicrobium methylotrophicum</name>
    <dbReference type="NCBI Taxonomy" id="2602750"/>
    <lineage>
        <taxon>Bacteria</taxon>
        <taxon>Pseudomonadati</taxon>
        <taxon>Pseudomonadota</taxon>
        <taxon>Hydrogenophilia</taxon>
        <taxon>Hydrogenophilia incertae sedis</taxon>
        <taxon>Pelomicrobium</taxon>
    </lineage>
</organism>
<dbReference type="EMBL" id="VPFL01000014">
    <property type="protein sequence ID" value="TXF11330.1"/>
    <property type="molecule type" value="Genomic_DNA"/>
</dbReference>
<comment type="similarity">
    <text evidence="1 9 10">Belongs to the ferrochelatase family.</text>
</comment>
<feature type="binding site" evidence="9">
    <location>
        <position position="210"/>
    </location>
    <ligand>
        <name>Fe(2+)</name>
        <dbReference type="ChEBI" id="CHEBI:29033"/>
    </ligand>
</feature>
<keyword evidence="4 9" id="KW-0408">Iron</keyword>
<comment type="caution">
    <text evidence="11">The sequence shown here is derived from an EMBL/GenBank/DDBJ whole genome shotgun (WGS) entry which is preliminary data.</text>
</comment>
<dbReference type="InterPro" id="IPR001015">
    <property type="entry name" value="Ferrochelatase"/>
</dbReference>
<comment type="catalytic activity">
    <reaction evidence="8">
        <text>Fe-coproporphyrin III + 2 H(+) = coproporphyrin III + Fe(2+)</text>
        <dbReference type="Rhea" id="RHEA:49572"/>
        <dbReference type="ChEBI" id="CHEBI:15378"/>
        <dbReference type="ChEBI" id="CHEBI:29033"/>
        <dbReference type="ChEBI" id="CHEBI:68438"/>
        <dbReference type="ChEBI" id="CHEBI:131725"/>
        <dbReference type="EC" id="4.99.1.9"/>
    </reaction>
    <physiologicalReaction direction="right-to-left" evidence="8">
        <dbReference type="Rhea" id="RHEA:49574"/>
    </physiologicalReaction>
</comment>
<dbReference type="SUPFAM" id="SSF53800">
    <property type="entry name" value="Chelatase"/>
    <property type="match status" value="1"/>
</dbReference>
<dbReference type="RefSeq" id="WP_147800161.1">
    <property type="nucleotide sequence ID" value="NZ_VPFL01000014.1"/>
</dbReference>
<protein>
    <recommendedName>
        <fullName evidence="9 10">Ferrochelatase</fullName>
        <ecNumber evidence="9 10">4.98.1.1</ecNumber>
    </recommendedName>
    <alternativeName>
        <fullName evidence="9">Heme synthase</fullName>
    </alternativeName>
    <alternativeName>
        <fullName evidence="9">Protoheme ferro-lyase</fullName>
    </alternativeName>
</protein>
<dbReference type="FunFam" id="3.40.50.1400:FF:000002">
    <property type="entry name" value="Ferrochelatase"/>
    <property type="match status" value="1"/>
</dbReference>
<dbReference type="GO" id="GO:0004325">
    <property type="term" value="F:ferrochelatase activity"/>
    <property type="evidence" value="ECO:0007669"/>
    <property type="project" value="UniProtKB-UniRule"/>
</dbReference>
<evidence type="ECO:0000313" key="12">
    <source>
        <dbReference type="Proteomes" id="UP000321201"/>
    </source>
</evidence>
<comment type="subcellular location">
    <subcellularLocation>
        <location evidence="9 10">Cytoplasm</location>
    </subcellularLocation>
</comment>
<dbReference type="Proteomes" id="UP000321201">
    <property type="component" value="Unassembled WGS sequence"/>
</dbReference>
<dbReference type="PANTHER" id="PTHR11108">
    <property type="entry name" value="FERROCHELATASE"/>
    <property type="match status" value="1"/>
</dbReference>
<evidence type="ECO:0000256" key="5">
    <source>
        <dbReference type="ARBA" id="ARBA00023133"/>
    </source>
</evidence>
<keyword evidence="6 9" id="KW-0456">Lyase</keyword>
<name>A0A5C7EW72_9PROT</name>
<evidence type="ECO:0000256" key="9">
    <source>
        <dbReference type="HAMAP-Rule" id="MF_00323"/>
    </source>
</evidence>
<comment type="catalytic activity">
    <reaction evidence="9 10">
        <text>heme b + 2 H(+) = protoporphyrin IX + Fe(2+)</text>
        <dbReference type="Rhea" id="RHEA:22584"/>
        <dbReference type="ChEBI" id="CHEBI:15378"/>
        <dbReference type="ChEBI" id="CHEBI:29033"/>
        <dbReference type="ChEBI" id="CHEBI:57306"/>
        <dbReference type="ChEBI" id="CHEBI:60344"/>
        <dbReference type="EC" id="4.98.1.1"/>
    </reaction>
</comment>
<keyword evidence="5 9" id="KW-0350">Heme biosynthesis</keyword>
<dbReference type="FunCoup" id="A0A5C7EW72">
    <property type="interactions" value="497"/>
</dbReference>
<evidence type="ECO:0000256" key="4">
    <source>
        <dbReference type="ARBA" id="ARBA00023004"/>
    </source>
</evidence>
<evidence type="ECO:0000256" key="6">
    <source>
        <dbReference type="ARBA" id="ARBA00023239"/>
    </source>
</evidence>
<dbReference type="InterPro" id="IPR033659">
    <property type="entry name" value="Ferrochelatase_N"/>
</dbReference>
<keyword evidence="2 9" id="KW-0963">Cytoplasm</keyword>
<keyword evidence="12" id="KW-1185">Reference proteome</keyword>
<dbReference type="InParanoid" id="A0A5C7EW72"/>
<evidence type="ECO:0000256" key="10">
    <source>
        <dbReference type="RuleBase" id="RU000607"/>
    </source>
</evidence>
<dbReference type="CDD" id="cd03411">
    <property type="entry name" value="Ferrochelatase_N"/>
    <property type="match status" value="1"/>
</dbReference>
<gene>
    <name evidence="9" type="primary">hemH</name>
    <name evidence="11" type="ORF">FR698_10510</name>
</gene>
<dbReference type="PROSITE" id="PS00534">
    <property type="entry name" value="FERROCHELATASE"/>
    <property type="match status" value="1"/>
</dbReference>
<comment type="pathway">
    <text evidence="9 10">Porphyrin-containing compound metabolism; protoheme biosynthesis; protoheme from protoporphyrin-IX: step 1/1.</text>
</comment>
<evidence type="ECO:0000256" key="8">
    <source>
        <dbReference type="ARBA" id="ARBA00024536"/>
    </source>
</evidence>
<accession>A0A5C7EW72</accession>
<feature type="binding site" evidence="9">
    <location>
        <position position="291"/>
    </location>
    <ligand>
        <name>Fe(2+)</name>
        <dbReference type="ChEBI" id="CHEBI:29033"/>
    </ligand>
</feature>
<dbReference type="EC" id="4.98.1.1" evidence="9 10"/>
<evidence type="ECO:0000256" key="1">
    <source>
        <dbReference type="ARBA" id="ARBA00007718"/>
    </source>
</evidence>
<comment type="function">
    <text evidence="9 10">Catalyzes the ferrous insertion into protoporphyrin IX.</text>
</comment>
<evidence type="ECO:0000313" key="11">
    <source>
        <dbReference type="EMBL" id="TXF11330.1"/>
    </source>
</evidence>
<sequence length="363" mass="41129">MTYLPEPPFQHGSPSRIGVLLVNLGTPQAPTPSALRRYLKEFLWDPRVVELPRPLWWLILNGFILNTRPKESARRYAQVWTPDGSPLRVYTERQAKLLQGYLGERVKPAPRVEFAMRYGNPSVASALARLKELGCDRVLVLPLYPQYSASTTASAFDAVFKALQRMHNTPALRLVKHFHDHPRYIAALEKRVREHWEKHGQGELLLMSFHGVPRYTLERGDPYHCECQKTARLLAEALALNADQYRVAFQSRFGRAQWLKPYTAEVLTELGRRGTRRVDVICPGFVSDCLETLEEIAIEGKGLFLGAGGKEFHYVPALNDRPDWIHALAALVLEHLQGWLDGEPGAEALQRSRERALALGAKS</sequence>
<dbReference type="CDD" id="cd00419">
    <property type="entry name" value="Ferrochelatase_C"/>
    <property type="match status" value="1"/>
</dbReference>
<keyword evidence="7 9" id="KW-0627">Porphyrin biosynthesis</keyword>
<dbReference type="AlphaFoldDB" id="A0A5C7EW72"/>
<dbReference type="GO" id="GO:0005737">
    <property type="term" value="C:cytoplasm"/>
    <property type="evidence" value="ECO:0007669"/>
    <property type="project" value="UniProtKB-SubCell"/>
</dbReference>
<evidence type="ECO:0000256" key="2">
    <source>
        <dbReference type="ARBA" id="ARBA00022490"/>
    </source>
</evidence>
<dbReference type="GO" id="GO:0046872">
    <property type="term" value="F:metal ion binding"/>
    <property type="evidence" value="ECO:0007669"/>
    <property type="project" value="UniProtKB-KW"/>
</dbReference>
<dbReference type="UniPathway" id="UPA00252">
    <property type="reaction ID" value="UER00325"/>
</dbReference>
<dbReference type="GO" id="GO:0006783">
    <property type="term" value="P:heme biosynthetic process"/>
    <property type="evidence" value="ECO:0007669"/>
    <property type="project" value="UniProtKB-UniRule"/>
</dbReference>
<dbReference type="NCBIfam" id="TIGR00109">
    <property type="entry name" value="hemH"/>
    <property type="match status" value="1"/>
</dbReference>
<dbReference type="HAMAP" id="MF_00323">
    <property type="entry name" value="Ferrochelatase"/>
    <property type="match status" value="1"/>
</dbReference>
<dbReference type="Gene3D" id="3.40.50.1400">
    <property type="match status" value="2"/>
</dbReference>
<proteinExistence type="inferred from homology"/>
<dbReference type="PANTHER" id="PTHR11108:SF1">
    <property type="entry name" value="FERROCHELATASE, MITOCHONDRIAL"/>
    <property type="match status" value="1"/>
</dbReference>
<dbReference type="Pfam" id="PF00762">
    <property type="entry name" value="Ferrochelatase"/>
    <property type="match status" value="1"/>
</dbReference>
<reference evidence="11 12" key="1">
    <citation type="submission" date="2019-08" db="EMBL/GenBank/DDBJ databases">
        <title>Pelomicrobium methylotrophicum gen. nov., sp. nov. a moderately thermophilic, facultatively anaerobic, lithoautotrophic and methylotrophic bacterium isolated from a terrestrial mud volcano.</title>
        <authorList>
            <person name="Slobodkina G.B."/>
            <person name="Merkel A.Y."/>
            <person name="Slobodkin A.I."/>
        </authorList>
    </citation>
    <scope>NUCLEOTIDE SEQUENCE [LARGE SCALE GENOMIC DNA]</scope>
    <source>
        <strain evidence="11 12">SM250</strain>
    </source>
</reference>
<dbReference type="InterPro" id="IPR019772">
    <property type="entry name" value="Ferrochelatase_AS"/>
</dbReference>
<evidence type="ECO:0000256" key="7">
    <source>
        <dbReference type="ARBA" id="ARBA00023244"/>
    </source>
</evidence>
<dbReference type="InterPro" id="IPR033644">
    <property type="entry name" value="Ferrochelatase_C"/>
</dbReference>
<keyword evidence="3 9" id="KW-0479">Metal-binding</keyword>
<evidence type="ECO:0000256" key="3">
    <source>
        <dbReference type="ARBA" id="ARBA00022723"/>
    </source>
</evidence>